<dbReference type="SMART" id="SM00448">
    <property type="entry name" value="REC"/>
    <property type="match status" value="1"/>
</dbReference>
<dbReference type="Gene3D" id="2.40.50.180">
    <property type="entry name" value="CheA-289, Domain 4"/>
    <property type="match status" value="1"/>
</dbReference>
<dbReference type="PROSITE" id="PS50851">
    <property type="entry name" value="CHEW"/>
    <property type="match status" value="1"/>
</dbReference>
<sequence length="315" mass="35293">MSKLLDSIDQRTRLVGENRLELLMFRLGGRQLFAINVFKVQEVVKIPKLRHVPHSHHHIRGVAHLRGQAVPVIDLRAAIGMSPLKDLDNANLIVAEYNRSVQAFLIGEVDRIVNLNWELILPPPKGTGRSHFLTAITRIEDQLVEILDVERVLADIIPYNTQVSADVLDSDLVQEARRRKLKVLLAEDSPTAVKQVVETLGNIGIEVLSVQDGLQALNLLRQWSASGRKVTDEILMLVTDAEMPEMDGYRLTAEVRKDPALRDLYVVLHTSLSGSFNKAMVEKVGCNDFLSKFQPDELAAVVQKRLRAFLSQPAN</sequence>
<dbReference type="eggNOG" id="COG0835">
    <property type="taxonomic scope" value="Bacteria"/>
</dbReference>
<dbReference type="GO" id="GO:0000160">
    <property type="term" value="P:phosphorelay signal transduction system"/>
    <property type="evidence" value="ECO:0007669"/>
    <property type="project" value="InterPro"/>
</dbReference>
<keyword evidence="5" id="KW-1185">Reference proteome</keyword>
<comment type="caution">
    <text evidence="4">The sequence shown here is derived from an EMBL/GenBank/DDBJ whole genome shotgun (WGS) entry which is preliminary data.</text>
</comment>
<proteinExistence type="predicted"/>
<dbReference type="InterPro" id="IPR002545">
    <property type="entry name" value="CheW-lke_dom"/>
</dbReference>
<dbReference type="PANTHER" id="PTHR47233:SF3">
    <property type="entry name" value="CHEMOTAXIS PROTEIN CHEV"/>
    <property type="match status" value="1"/>
</dbReference>
<dbReference type="InterPro" id="IPR011006">
    <property type="entry name" value="CheY-like_superfamily"/>
</dbReference>
<evidence type="ECO:0000259" key="2">
    <source>
        <dbReference type="PROSITE" id="PS50110"/>
    </source>
</evidence>
<dbReference type="Proteomes" id="UP000216101">
    <property type="component" value="Unassembled WGS sequence"/>
</dbReference>
<reference evidence="5" key="1">
    <citation type="submission" date="2017-05" db="EMBL/GenBank/DDBJ databases">
        <authorList>
            <person name="Barney B.M."/>
        </authorList>
    </citation>
    <scope>NUCLEOTIDE SEQUENCE [LARGE SCALE GENOMIC DNA]</scope>
    <source>
        <strain evidence="5">PSBB022</strain>
    </source>
</reference>
<feature type="domain" description="CheW-like" evidence="3">
    <location>
        <begin position="19"/>
        <end position="158"/>
    </location>
</feature>
<dbReference type="InterPro" id="IPR024181">
    <property type="entry name" value="Chemotax_regulator_CheV"/>
</dbReference>
<feature type="domain" description="Response regulatory" evidence="2">
    <location>
        <begin position="182"/>
        <end position="307"/>
    </location>
</feature>
<dbReference type="Pfam" id="PF00072">
    <property type="entry name" value="Response_reg"/>
    <property type="match status" value="1"/>
</dbReference>
<dbReference type="Pfam" id="PF01584">
    <property type="entry name" value="CheW"/>
    <property type="match status" value="1"/>
</dbReference>
<evidence type="ECO:0000259" key="3">
    <source>
        <dbReference type="PROSITE" id="PS50851"/>
    </source>
</evidence>
<protein>
    <submittedName>
        <fullName evidence="4">Chemotaxis protein CheW</fullName>
    </submittedName>
</protein>
<gene>
    <name evidence="4" type="ORF">CBP51_17935</name>
</gene>
<name>A0A266Q5B5_9GAMM</name>
<dbReference type="GO" id="GO:0006935">
    <property type="term" value="P:chemotaxis"/>
    <property type="evidence" value="ECO:0007669"/>
    <property type="project" value="InterPro"/>
</dbReference>
<dbReference type="Gene3D" id="2.30.30.40">
    <property type="entry name" value="SH3 Domains"/>
    <property type="match status" value="1"/>
</dbReference>
<dbReference type="InterPro" id="IPR036061">
    <property type="entry name" value="CheW-like_dom_sf"/>
</dbReference>
<accession>A0A266Q5B5</accession>
<dbReference type="SMART" id="SM00260">
    <property type="entry name" value="CheW"/>
    <property type="match status" value="1"/>
</dbReference>
<evidence type="ECO:0000313" key="5">
    <source>
        <dbReference type="Proteomes" id="UP000216101"/>
    </source>
</evidence>
<dbReference type="SUPFAM" id="SSF52172">
    <property type="entry name" value="CheY-like"/>
    <property type="match status" value="1"/>
</dbReference>
<keyword evidence="1" id="KW-0597">Phosphoprotein</keyword>
<evidence type="ECO:0000256" key="1">
    <source>
        <dbReference type="PROSITE-ProRule" id="PRU00169"/>
    </source>
</evidence>
<organism evidence="4 5">
    <name type="scientific">Cellvibrio mixtus</name>
    <dbReference type="NCBI Taxonomy" id="39650"/>
    <lineage>
        <taxon>Bacteria</taxon>
        <taxon>Pseudomonadati</taxon>
        <taxon>Pseudomonadota</taxon>
        <taxon>Gammaproteobacteria</taxon>
        <taxon>Cellvibrionales</taxon>
        <taxon>Cellvibrionaceae</taxon>
        <taxon>Cellvibrio</taxon>
    </lineage>
</organism>
<dbReference type="PIRSF" id="PIRSF002867">
    <property type="entry name" value="CheV"/>
    <property type="match status" value="1"/>
</dbReference>
<dbReference type="CDD" id="cd19924">
    <property type="entry name" value="REC_CheV-like"/>
    <property type="match status" value="1"/>
</dbReference>
<feature type="modified residue" description="4-aspartylphosphate" evidence="1">
    <location>
        <position position="240"/>
    </location>
</feature>
<dbReference type="RefSeq" id="WP_094985969.1">
    <property type="nucleotide sequence ID" value="NZ_NHNI01000002.1"/>
</dbReference>
<dbReference type="Gene3D" id="3.40.50.2300">
    <property type="match status" value="1"/>
</dbReference>
<dbReference type="eggNOG" id="COG0784">
    <property type="taxonomic scope" value="Bacteria"/>
</dbReference>
<dbReference type="PANTHER" id="PTHR47233">
    <property type="entry name" value="CHEMOTAXIS PROTEIN CHEV"/>
    <property type="match status" value="1"/>
</dbReference>
<dbReference type="STRING" id="1209072.GCA_000766945_00766"/>
<dbReference type="PROSITE" id="PS50110">
    <property type="entry name" value="RESPONSE_REGULATORY"/>
    <property type="match status" value="1"/>
</dbReference>
<dbReference type="AlphaFoldDB" id="A0A266Q5B5"/>
<dbReference type="InterPro" id="IPR001789">
    <property type="entry name" value="Sig_transdc_resp-reg_receiver"/>
</dbReference>
<dbReference type="EMBL" id="NHNI01000002">
    <property type="protein sequence ID" value="OZY85030.1"/>
    <property type="molecule type" value="Genomic_DNA"/>
</dbReference>
<evidence type="ECO:0000313" key="4">
    <source>
        <dbReference type="EMBL" id="OZY85030.1"/>
    </source>
</evidence>
<dbReference type="SUPFAM" id="SSF50341">
    <property type="entry name" value="CheW-like"/>
    <property type="match status" value="1"/>
</dbReference>